<proteinExistence type="predicted"/>
<dbReference type="RefSeq" id="WP_144309003.1">
    <property type="nucleotide sequence ID" value="NZ_VMNK01000006.1"/>
</dbReference>
<keyword evidence="2" id="KW-1185">Reference proteome</keyword>
<evidence type="ECO:0000313" key="2">
    <source>
        <dbReference type="Proteomes" id="UP000319502"/>
    </source>
</evidence>
<protein>
    <submittedName>
        <fullName evidence="1">Uncharacterized protein</fullName>
    </submittedName>
</protein>
<dbReference type="EMBL" id="VMNK01000006">
    <property type="protein sequence ID" value="TVO57530.1"/>
    <property type="molecule type" value="Genomic_DNA"/>
</dbReference>
<dbReference type="Proteomes" id="UP000319502">
    <property type="component" value="Unassembled WGS sequence"/>
</dbReference>
<sequence>MNIVKNKTVPPLGEYISSEHPTTTAEQTVYIKVDNGAVGPTKSAIVIVEVSPDGADWYPIATRHSSTDPLAVAMWGVLVRQHSAAIRVRVIGGESASVVVDVQILE</sequence>
<reference evidence="1 2" key="1">
    <citation type="submission" date="2019-07" db="EMBL/GenBank/DDBJ databases">
        <title>The pathways for chlorine oxyanion respiration interact through the shared metabolite chlorate.</title>
        <authorList>
            <person name="Barnum T.P."/>
            <person name="Cheng Y."/>
            <person name="Hill K.A."/>
            <person name="Lucas L.N."/>
            <person name="Carlson H.K."/>
            <person name="Coates J.D."/>
        </authorList>
    </citation>
    <scope>NUCLEOTIDE SEQUENCE [LARGE SCALE GENOMIC DNA]</scope>
    <source>
        <strain evidence="1 2">SFB-3</strain>
    </source>
</reference>
<comment type="caution">
    <text evidence="1">The sequence shown here is derived from an EMBL/GenBank/DDBJ whole genome shotgun (WGS) entry which is preliminary data.</text>
</comment>
<gene>
    <name evidence="1" type="ORF">FHP91_07590</name>
</gene>
<evidence type="ECO:0000313" key="1">
    <source>
        <dbReference type="EMBL" id="TVO57530.1"/>
    </source>
</evidence>
<dbReference type="AlphaFoldDB" id="A0A557QX85"/>
<accession>A0A557QX85</accession>
<organism evidence="1 2">
    <name type="scientific">Denitromonas halophila</name>
    <dbReference type="NCBI Taxonomy" id="1629404"/>
    <lineage>
        <taxon>Bacteria</taxon>
        <taxon>Pseudomonadati</taxon>
        <taxon>Pseudomonadota</taxon>
        <taxon>Betaproteobacteria</taxon>
        <taxon>Rhodocyclales</taxon>
        <taxon>Zoogloeaceae</taxon>
        <taxon>Denitromonas</taxon>
    </lineage>
</organism>
<name>A0A557QX85_9RHOO</name>